<proteinExistence type="predicted"/>
<reference evidence="1 2" key="1">
    <citation type="submission" date="2019-02" db="EMBL/GenBank/DDBJ databases">
        <title>Deep-cultivation of Planctomycetes and their phenomic and genomic characterization uncovers novel biology.</title>
        <authorList>
            <person name="Wiegand S."/>
            <person name="Jogler M."/>
            <person name="Boedeker C."/>
            <person name="Pinto D."/>
            <person name="Vollmers J."/>
            <person name="Rivas-Marin E."/>
            <person name="Kohn T."/>
            <person name="Peeters S.H."/>
            <person name="Heuer A."/>
            <person name="Rast P."/>
            <person name="Oberbeckmann S."/>
            <person name="Bunk B."/>
            <person name="Jeske O."/>
            <person name="Meyerdierks A."/>
            <person name="Storesund J.E."/>
            <person name="Kallscheuer N."/>
            <person name="Luecker S."/>
            <person name="Lage O.M."/>
            <person name="Pohl T."/>
            <person name="Merkel B.J."/>
            <person name="Hornburger P."/>
            <person name="Mueller R.-W."/>
            <person name="Bruemmer F."/>
            <person name="Labrenz M."/>
            <person name="Spormann A.M."/>
            <person name="Op den Camp H."/>
            <person name="Overmann J."/>
            <person name="Amann R."/>
            <person name="Jetten M.S.M."/>
            <person name="Mascher T."/>
            <person name="Medema M.H."/>
            <person name="Devos D.P."/>
            <person name="Kaster A.-K."/>
            <person name="Ovreas L."/>
            <person name="Rohde M."/>
            <person name="Galperin M.Y."/>
            <person name="Jogler C."/>
        </authorList>
    </citation>
    <scope>NUCLEOTIDE SEQUENCE [LARGE SCALE GENOMIC DNA]</scope>
    <source>
        <strain evidence="1 2">ElP</strain>
    </source>
</reference>
<gene>
    <name evidence="1" type="ORF">ElP_42100</name>
</gene>
<sequence length="92" mass="10503">MRVGILEERRRDVGDLFATVTDYFWREDVPWLVLQLPDGRRSAAPASWTDLAANAFPPSHGRPLLLALALPPMARLCQRLRITRSTRRRPPA</sequence>
<evidence type="ECO:0000313" key="2">
    <source>
        <dbReference type="Proteomes" id="UP000317835"/>
    </source>
</evidence>
<dbReference type="AlphaFoldDB" id="A0A518H630"/>
<keyword evidence="2" id="KW-1185">Reference proteome</keyword>
<dbReference type="KEGG" id="tpla:ElP_42100"/>
<protein>
    <submittedName>
        <fullName evidence="1">Uncharacterized protein</fullName>
    </submittedName>
</protein>
<organism evidence="1 2">
    <name type="scientific">Tautonia plasticadhaerens</name>
    <dbReference type="NCBI Taxonomy" id="2527974"/>
    <lineage>
        <taxon>Bacteria</taxon>
        <taxon>Pseudomonadati</taxon>
        <taxon>Planctomycetota</taxon>
        <taxon>Planctomycetia</taxon>
        <taxon>Isosphaerales</taxon>
        <taxon>Isosphaeraceae</taxon>
        <taxon>Tautonia</taxon>
    </lineage>
</organism>
<dbReference type="Proteomes" id="UP000317835">
    <property type="component" value="Chromosome"/>
</dbReference>
<accession>A0A518H630</accession>
<evidence type="ECO:0000313" key="1">
    <source>
        <dbReference type="EMBL" id="QDV36290.1"/>
    </source>
</evidence>
<dbReference type="EMBL" id="CP036426">
    <property type="protein sequence ID" value="QDV36290.1"/>
    <property type="molecule type" value="Genomic_DNA"/>
</dbReference>
<name>A0A518H630_9BACT</name>